<feature type="domain" description="Fumarate reductase/succinate dehydrogenase flavoprotein-like C-terminal" evidence="10">
    <location>
        <begin position="436"/>
        <end position="511"/>
    </location>
</feature>
<dbReference type="InterPro" id="IPR005288">
    <property type="entry name" value="NadB"/>
</dbReference>
<reference evidence="11 12" key="1">
    <citation type="submission" date="2020-04" db="EMBL/GenBank/DDBJ databases">
        <title>Novel Paenibacillus strain UniB2 isolated from commercial digestive syrup.</title>
        <authorList>
            <person name="Thorat V."/>
            <person name="Kirdat K."/>
            <person name="Tiwarekar B."/>
            <person name="Yadav A."/>
        </authorList>
    </citation>
    <scope>NUCLEOTIDE SEQUENCE [LARGE SCALE GENOMIC DNA]</scope>
    <source>
        <strain evidence="11 12">UniB2</strain>
    </source>
</reference>
<evidence type="ECO:0000256" key="1">
    <source>
        <dbReference type="ARBA" id="ARBA00001974"/>
    </source>
</evidence>
<feature type="region of interest" description="Disordered" evidence="8">
    <location>
        <begin position="398"/>
        <end position="419"/>
    </location>
</feature>
<keyword evidence="4" id="KW-0274">FAD</keyword>
<gene>
    <name evidence="11" type="ORF">HGI30_04005</name>
</gene>
<evidence type="ECO:0000256" key="6">
    <source>
        <dbReference type="ARBA" id="ARBA00030386"/>
    </source>
</evidence>
<evidence type="ECO:0000256" key="8">
    <source>
        <dbReference type="SAM" id="MobiDB-lite"/>
    </source>
</evidence>
<comment type="cofactor">
    <cofactor evidence="1">
        <name>FAD</name>
        <dbReference type="ChEBI" id="CHEBI:57692"/>
    </cofactor>
</comment>
<proteinExistence type="predicted"/>
<keyword evidence="5" id="KW-0560">Oxidoreductase</keyword>
<dbReference type="Proteomes" id="UP000502136">
    <property type="component" value="Chromosome"/>
</dbReference>
<dbReference type="Pfam" id="PF02910">
    <property type="entry name" value="Succ_DH_flav_C"/>
    <property type="match status" value="1"/>
</dbReference>
<evidence type="ECO:0000259" key="10">
    <source>
        <dbReference type="Pfam" id="PF02910"/>
    </source>
</evidence>
<evidence type="ECO:0000256" key="2">
    <source>
        <dbReference type="ARBA" id="ARBA00021901"/>
    </source>
</evidence>
<dbReference type="KEGG" id="palr:HGI30_04005"/>
<organism evidence="11 12">
    <name type="scientific">Paenibacillus albicereus</name>
    <dbReference type="NCBI Taxonomy" id="2726185"/>
    <lineage>
        <taxon>Bacteria</taxon>
        <taxon>Bacillati</taxon>
        <taxon>Bacillota</taxon>
        <taxon>Bacilli</taxon>
        <taxon>Bacillales</taxon>
        <taxon>Paenibacillaceae</taxon>
        <taxon>Paenibacillus</taxon>
    </lineage>
</organism>
<evidence type="ECO:0000259" key="9">
    <source>
        <dbReference type="Pfam" id="PF00890"/>
    </source>
</evidence>
<dbReference type="GO" id="GO:0034628">
    <property type="term" value="P:'de novo' NAD+ biosynthetic process from L-aspartate"/>
    <property type="evidence" value="ECO:0007669"/>
    <property type="project" value="TreeGrafter"/>
</dbReference>
<dbReference type="GO" id="GO:0008734">
    <property type="term" value="F:L-aspartate oxidase activity"/>
    <property type="evidence" value="ECO:0007669"/>
    <property type="project" value="UniProtKB-EC"/>
</dbReference>
<dbReference type="SUPFAM" id="SSF51905">
    <property type="entry name" value="FAD/NAD(P)-binding domain"/>
    <property type="match status" value="1"/>
</dbReference>
<dbReference type="InterPro" id="IPR037099">
    <property type="entry name" value="Fum_R/Succ_DH_flav-like_C_sf"/>
</dbReference>
<dbReference type="AlphaFoldDB" id="A0A6H2GTR4"/>
<keyword evidence="12" id="KW-1185">Reference proteome</keyword>
<feature type="compositionally biased region" description="Basic and acidic residues" evidence="8">
    <location>
        <begin position="493"/>
        <end position="506"/>
    </location>
</feature>
<evidence type="ECO:0000313" key="12">
    <source>
        <dbReference type="Proteomes" id="UP000502136"/>
    </source>
</evidence>
<evidence type="ECO:0000256" key="3">
    <source>
        <dbReference type="ARBA" id="ARBA00022630"/>
    </source>
</evidence>
<feature type="region of interest" description="Disordered" evidence="8">
    <location>
        <begin position="493"/>
        <end position="514"/>
    </location>
</feature>
<keyword evidence="3" id="KW-0285">Flavoprotein</keyword>
<dbReference type="PANTHER" id="PTHR42716:SF2">
    <property type="entry name" value="L-ASPARTATE OXIDASE, CHLOROPLASTIC"/>
    <property type="match status" value="1"/>
</dbReference>
<evidence type="ECO:0000256" key="5">
    <source>
        <dbReference type="ARBA" id="ARBA00023002"/>
    </source>
</evidence>
<dbReference type="Gene3D" id="1.20.58.100">
    <property type="entry name" value="Fumarate reductase/succinate dehydrogenase flavoprotein-like, C-terminal domain"/>
    <property type="match status" value="1"/>
</dbReference>
<dbReference type="SUPFAM" id="SSF46977">
    <property type="entry name" value="Succinate dehydrogenase/fumarate reductase flavoprotein C-terminal domain"/>
    <property type="match status" value="1"/>
</dbReference>
<evidence type="ECO:0000313" key="11">
    <source>
        <dbReference type="EMBL" id="QJC50811.1"/>
    </source>
</evidence>
<feature type="compositionally biased region" description="Low complexity" evidence="8">
    <location>
        <begin position="546"/>
        <end position="558"/>
    </location>
</feature>
<dbReference type="PANTHER" id="PTHR42716">
    <property type="entry name" value="L-ASPARTATE OXIDASE"/>
    <property type="match status" value="1"/>
</dbReference>
<dbReference type="PRINTS" id="PR00411">
    <property type="entry name" value="PNDRDTASEI"/>
</dbReference>
<name>A0A6H2GTR4_9BACL</name>
<accession>A0A6H2GTR4</accession>
<dbReference type="InterPro" id="IPR036188">
    <property type="entry name" value="FAD/NAD-bd_sf"/>
</dbReference>
<protein>
    <recommendedName>
        <fullName evidence="2">L-aspartate oxidase</fullName>
    </recommendedName>
    <alternativeName>
        <fullName evidence="6">Quinolinate synthase B</fullName>
    </alternativeName>
</protein>
<dbReference type="InterPro" id="IPR015939">
    <property type="entry name" value="Fum_Rdtase/Succ_DH_flav-like_C"/>
</dbReference>
<dbReference type="Pfam" id="PF00890">
    <property type="entry name" value="FAD_binding_2"/>
    <property type="match status" value="1"/>
</dbReference>
<feature type="region of interest" description="Disordered" evidence="8">
    <location>
        <begin position="529"/>
        <end position="576"/>
    </location>
</feature>
<evidence type="ECO:0000256" key="4">
    <source>
        <dbReference type="ARBA" id="ARBA00022827"/>
    </source>
</evidence>
<feature type="domain" description="FAD-dependent oxidoreductase 2 FAD-binding" evidence="9">
    <location>
        <begin position="15"/>
        <end position="220"/>
    </location>
</feature>
<dbReference type="InterPro" id="IPR003953">
    <property type="entry name" value="FAD-dep_OxRdtase_2_FAD-bd"/>
</dbReference>
<dbReference type="RefSeq" id="WP_168906466.1">
    <property type="nucleotide sequence ID" value="NZ_CP051428.1"/>
</dbReference>
<dbReference type="Gene3D" id="3.50.50.60">
    <property type="entry name" value="FAD/NAD(P)-binding domain"/>
    <property type="match status" value="1"/>
</dbReference>
<dbReference type="EMBL" id="CP051428">
    <property type="protein sequence ID" value="QJC50811.1"/>
    <property type="molecule type" value="Genomic_DNA"/>
</dbReference>
<comment type="catalytic activity">
    <reaction evidence="7">
        <text>L-aspartate + O2 = iminosuccinate + H2O2</text>
        <dbReference type="Rhea" id="RHEA:25876"/>
        <dbReference type="ChEBI" id="CHEBI:15379"/>
        <dbReference type="ChEBI" id="CHEBI:16240"/>
        <dbReference type="ChEBI" id="CHEBI:29991"/>
        <dbReference type="ChEBI" id="CHEBI:77875"/>
        <dbReference type="EC" id="1.4.3.16"/>
    </reaction>
    <physiologicalReaction direction="left-to-right" evidence="7">
        <dbReference type="Rhea" id="RHEA:25877"/>
    </physiologicalReaction>
</comment>
<evidence type="ECO:0000256" key="7">
    <source>
        <dbReference type="ARBA" id="ARBA00048305"/>
    </source>
</evidence>
<sequence length="576" mass="60887">MAIDLRNSELELAADVLVLGGGPAGTWAALTAAAKGAKVVLADKGYCGTSGATAPSGTGVWYVQPERELREQAKSSRYELGGRLAEHRWMDRVLDRTYASMDRLGEAGYPYPRDERGEPLRRSLQGPEYMRLMRRLVRKAGVTILDHSPAMELLADEHGVGGARGTRLQAGGSWTVRAGAVVVATGGCAFLSKALGCNVLTGDGYLLAVEAGAQLSGMEFSNAYAISPTFSSVTKTAYYSYASFYDEDGAELEGAGSKKGRSVIARSLLQGRQVFARLDRAPEELRPLLRVGQTNFFLPFDRRGIDPFREKFPVTLRLEGTVRGTGGIRIADESCGTAVPGLYAAGDAATRELICGGFTGGGSHNAAWAMSSGSFAGEGAARFALRLGAAAAKRALRGRSSTPLASDGGPDEAASARRTEERIRAVQAEVAPYDRNLFRTERGLTESLGRLDGLWREQREAASGFAESGVRAREAAAMTATARWMYASALARPETRGMHKREDHPGTDPAQRHRIVASGLDDIRIAREQVADAPGAEGGERRPVPAASGAAGAAAPGAAGDGFGRSAAPQKEAPLP</sequence>
<dbReference type="PRINTS" id="PR00368">
    <property type="entry name" value="FADPNR"/>
</dbReference>